<gene>
    <name evidence="1" type="ORF">E6O75_ATG03831</name>
</gene>
<accession>A0A4Z1PC61</accession>
<dbReference type="OrthoDB" id="3931428at2759"/>
<name>A0A4Z1PC61_9PEZI</name>
<evidence type="ECO:0000313" key="2">
    <source>
        <dbReference type="Proteomes" id="UP000298493"/>
    </source>
</evidence>
<protein>
    <submittedName>
        <fullName evidence="1">Uncharacterized protein</fullName>
    </submittedName>
</protein>
<comment type="caution">
    <text evidence="1">The sequence shown here is derived from an EMBL/GenBank/DDBJ whole genome shotgun (WGS) entry which is preliminary data.</text>
</comment>
<dbReference type="Proteomes" id="UP000298493">
    <property type="component" value="Unassembled WGS sequence"/>
</dbReference>
<organism evidence="1 2">
    <name type="scientific">Venturia nashicola</name>
    <dbReference type="NCBI Taxonomy" id="86259"/>
    <lineage>
        <taxon>Eukaryota</taxon>
        <taxon>Fungi</taxon>
        <taxon>Dikarya</taxon>
        <taxon>Ascomycota</taxon>
        <taxon>Pezizomycotina</taxon>
        <taxon>Dothideomycetes</taxon>
        <taxon>Pleosporomycetidae</taxon>
        <taxon>Venturiales</taxon>
        <taxon>Venturiaceae</taxon>
        <taxon>Venturia</taxon>
    </lineage>
</organism>
<keyword evidence="2" id="KW-1185">Reference proteome</keyword>
<proteinExistence type="predicted"/>
<dbReference type="AlphaFoldDB" id="A0A4Z1PC61"/>
<sequence>MGKRAASNSFEQQSSCKQGVLASESCKQQSICGKNPHMKRLVASSDAPAMTNLGAATRRIAKMRKARNIINAEKGYTGYHPPSNAELQDQIMSFMVKEQELEDLTRPKHNLTSSTFPIAPHLAQDPTSVVHANIDVLTQDIDVDMCIDNPLLSRNSSTPPSENSTLMKDTDTDMDALMNSMECLDLKVRKRRGAMSAPSNMPFTRQRC</sequence>
<reference evidence="1 2" key="1">
    <citation type="submission" date="2019-04" db="EMBL/GenBank/DDBJ databases">
        <title>High contiguity whole genome sequence and gene annotation resource for two Venturia nashicola isolates.</title>
        <authorList>
            <person name="Prokchorchik M."/>
            <person name="Won K."/>
            <person name="Lee Y."/>
            <person name="Choi E.D."/>
            <person name="Segonzac C."/>
            <person name="Sohn K.H."/>
        </authorList>
    </citation>
    <scope>NUCLEOTIDE SEQUENCE [LARGE SCALE GENOMIC DNA]</scope>
    <source>
        <strain evidence="1 2">PRI2</strain>
    </source>
</reference>
<evidence type="ECO:0000313" key="1">
    <source>
        <dbReference type="EMBL" id="TID25968.1"/>
    </source>
</evidence>
<dbReference type="EMBL" id="SNSC02000003">
    <property type="protein sequence ID" value="TID25968.1"/>
    <property type="molecule type" value="Genomic_DNA"/>
</dbReference>